<name>A0ABZ1H084_9ACTN</name>
<reference evidence="2 3" key="1">
    <citation type="submission" date="2022-10" db="EMBL/GenBank/DDBJ databases">
        <title>The complete genomes of actinobacterial strains from the NBC collection.</title>
        <authorList>
            <person name="Joergensen T.S."/>
            <person name="Alvarez Arevalo M."/>
            <person name="Sterndorff E.B."/>
            <person name="Faurdal D."/>
            <person name="Vuksanovic O."/>
            <person name="Mourched A.-S."/>
            <person name="Charusanti P."/>
            <person name="Shaw S."/>
            <person name="Blin K."/>
            <person name="Weber T."/>
        </authorList>
    </citation>
    <scope>NUCLEOTIDE SEQUENCE [LARGE SCALE GENOMIC DNA]</scope>
    <source>
        <strain evidence="2 3">NBC 01753</strain>
    </source>
</reference>
<accession>A0ABZ1H084</accession>
<gene>
    <name evidence="2" type="ORF">OIE73_39915</name>
</gene>
<dbReference type="Gene3D" id="3.40.630.30">
    <property type="match status" value="1"/>
</dbReference>
<dbReference type="InterPro" id="IPR016181">
    <property type="entry name" value="Acyl_CoA_acyltransferase"/>
</dbReference>
<dbReference type="EMBL" id="CP109134">
    <property type="protein sequence ID" value="WSD11216.1"/>
    <property type="molecule type" value="Genomic_DNA"/>
</dbReference>
<dbReference type="PROSITE" id="PS51186">
    <property type="entry name" value="GNAT"/>
    <property type="match status" value="1"/>
</dbReference>
<keyword evidence="3" id="KW-1185">Reference proteome</keyword>
<dbReference type="InterPro" id="IPR000182">
    <property type="entry name" value="GNAT_dom"/>
</dbReference>
<organism evidence="2 3">
    <name type="scientific">Streptomyces hirsutus</name>
    <dbReference type="NCBI Taxonomy" id="35620"/>
    <lineage>
        <taxon>Bacteria</taxon>
        <taxon>Bacillati</taxon>
        <taxon>Actinomycetota</taxon>
        <taxon>Actinomycetes</taxon>
        <taxon>Kitasatosporales</taxon>
        <taxon>Streptomycetaceae</taxon>
        <taxon>Streptomyces</taxon>
    </lineage>
</organism>
<feature type="domain" description="N-acetyltransferase" evidence="1">
    <location>
        <begin position="2"/>
        <end position="153"/>
    </location>
</feature>
<dbReference type="CDD" id="cd04301">
    <property type="entry name" value="NAT_SF"/>
    <property type="match status" value="1"/>
</dbReference>
<dbReference type="SUPFAM" id="SSF55729">
    <property type="entry name" value="Acyl-CoA N-acyltransferases (Nat)"/>
    <property type="match status" value="1"/>
</dbReference>
<evidence type="ECO:0000313" key="3">
    <source>
        <dbReference type="Proteomes" id="UP001335325"/>
    </source>
</evidence>
<proteinExistence type="predicted"/>
<evidence type="ECO:0000313" key="2">
    <source>
        <dbReference type="EMBL" id="WSD11216.1"/>
    </source>
</evidence>
<sequence length="160" mass="17206">MPLIRDIAEADCVVAEELLYSNDLGDGRSYYPGDLDVIVAELCGSVVGVAEFRLDYDFGHDKGREAHPGKQAFVLTMAVAHTDRRRRIGRALLTEIAHRAQEAGLTFLALVPQDGDGEADRQAFFQACGLTRYGPNSPGAAWGCPVSEVLVANAVGVEES</sequence>
<dbReference type="GeneID" id="91548882"/>
<protein>
    <submittedName>
        <fullName evidence="2">GNAT family N-acetyltransferase</fullName>
    </submittedName>
</protein>
<dbReference type="Pfam" id="PF00583">
    <property type="entry name" value="Acetyltransf_1"/>
    <property type="match status" value="1"/>
</dbReference>
<dbReference type="RefSeq" id="WP_326756861.1">
    <property type="nucleotide sequence ID" value="NZ_CP109134.1"/>
</dbReference>
<evidence type="ECO:0000259" key="1">
    <source>
        <dbReference type="PROSITE" id="PS51186"/>
    </source>
</evidence>
<dbReference type="Proteomes" id="UP001335325">
    <property type="component" value="Chromosome"/>
</dbReference>